<reference evidence="2" key="1">
    <citation type="submission" date="2021-02" db="EMBL/GenBank/DDBJ databases">
        <authorList>
            <person name="Nowell W R."/>
        </authorList>
    </citation>
    <scope>NUCLEOTIDE SEQUENCE</scope>
</reference>
<dbReference type="InterPro" id="IPR016186">
    <property type="entry name" value="C-type_lectin-like/link_sf"/>
</dbReference>
<gene>
    <name evidence="2" type="ORF">SEV965_LOCUS5143</name>
</gene>
<name>A0A813YYY0_9BILA</name>
<dbReference type="InterPro" id="IPR050801">
    <property type="entry name" value="Ca-Dep_Lectins_ImmuneDev"/>
</dbReference>
<dbReference type="EMBL" id="CAJNOU010000154">
    <property type="protein sequence ID" value="CAF0891192.1"/>
    <property type="molecule type" value="Genomic_DNA"/>
</dbReference>
<sequence>MEPTLCFVLCETPIIYIQHEICRCSGGGLLDHNRQRDEYCTIPCRKPDYHEVKTVNTCGGRGTYSAYTEENFYTQHAHLFNFRIQFASCELWNASGYYDIMQVKIDASSVKYPLNKLERCAATCLDQNAMIKSIAFNSDSNQCLCIIPRESFPDFGRAFYLTVLPSYSCDHYCDNTLDDSKVKHKFKCGSLTDSRIWAIYDLNGICAIDSFYIKELKKCISTRYSLARSCPFSSMEFVYHENLSWNIFLKIIEKLNLTKSIVSIDFDDNVTIDPSWKCPITTATNTRNSNSLKTNYFKRSFRRSYVLDSGCLREFEHFYHLFSKRLCITNSINEDLSSYSTSIYPTYTPNFNIMAAMCGQHWVDINNHCYRISDDRKTIREARNSCINVSTAETDIMSNDDDDDDDDMKKEVKNEIKNSMANIHKGEIARYTSQWQARLGFFLLDTNPSNTKSNLQPSGPYTRSSSVLLSNVNINLSLIDEFQMINSNEDNNSSIPDDSCLVLIRTVIDEKGSSILKNTQINNCSKLRHVLCKEESMLGFNSVQNCYSKPLTLGLPVMISNHLTYELCSSVCQILETDLAVINMNKCYCFDVTLLHIFDMKGNHAKYQRKDCGNPCPGNQHERCGNIDTIVVLHIRVFQHPPRYNLNNKQAKSYPDFFYHSCIHLNSVNQSAIYQFNLNRIKDIHPRHCLELCTKYNQQYALLNSNKCLCTNIPMKKQQNNIFTIQDYNCTQECQSNYFYTCGDANNSDIYSMYVMPTKCPHNFQITEDKRRCVHTDFSARKNSFSSAQSYCKSVGGMLAKINDILEIQDIVPIRMLIRSHFNEFPFSDVSNVLNDTRYFWIDRTSNIINNNETPDRSIRKCSQTSKSIDEYCIVLHRKKFLIDNMLTYEQCFIESDQCSSISATPVCVDKHLEFNSTAILPTTDDDSSVVSVNISTGYSCGDDTDYHFMNGLCYKVSFHETTWNEAKTECERENAILFLPEHLTTLLLIKSLVLRRHSYTSSGVAHLDIFYDNRNRTIRRCSTINGSSLPSVLDFNNFHTLCGKTFDQHYERFMSSSALSPNDEDRLKTQQISCAYVNFSSDSTPSISYDQKTCNRPATVICQKSPTVKIRAVAAKRLVINTNACIV</sequence>
<comment type="caution">
    <text evidence="2">The sequence shown here is derived from an EMBL/GenBank/DDBJ whole genome shotgun (WGS) entry which is preliminary data.</text>
</comment>
<dbReference type="InterPro" id="IPR002889">
    <property type="entry name" value="WSC_carb-bd"/>
</dbReference>
<dbReference type="PANTHER" id="PTHR22801">
    <property type="entry name" value="LITHOSTATHINE"/>
    <property type="match status" value="1"/>
</dbReference>
<dbReference type="AlphaFoldDB" id="A0A813YYY0"/>
<dbReference type="CDD" id="cd00037">
    <property type="entry name" value="CLECT"/>
    <property type="match status" value="1"/>
</dbReference>
<protein>
    <recommendedName>
        <fullName evidence="1">WSC domain-containing protein</fullName>
    </recommendedName>
</protein>
<evidence type="ECO:0000313" key="2">
    <source>
        <dbReference type="EMBL" id="CAF0891192.1"/>
    </source>
</evidence>
<dbReference type="SUPFAM" id="SSF56436">
    <property type="entry name" value="C-type lectin-like"/>
    <property type="match status" value="4"/>
</dbReference>
<dbReference type="Gene3D" id="3.10.100.10">
    <property type="entry name" value="Mannose-Binding Protein A, subunit A"/>
    <property type="match status" value="3"/>
</dbReference>
<accession>A0A813YYY0</accession>
<dbReference type="PROSITE" id="PS51212">
    <property type="entry name" value="WSC"/>
    <property type="match status" value="1"/>
</dbReference>
<feature type="domain" description="WSC" evidence="1">
    <location>
        <begin position="656"/>
        <end position="754"/>
    </location>
</feature>
<proteinExistence type="predicted"/>
<dbReference type="Proteomes" id="UP000663889">
    <property type="component" value="Unassembled WGS sequence"/>
</dbReference>
<evidence type="ECO:0000259" key="1">
    <source>
        <dbReference type="PROSITE" id="PS51212"/>
    </source>
</evidence>
<dbReference type="PANTHER" id="PTHR22801:SF63">
    <property type="entry name" value="C-TYPE LECTIN DOMAIN-CONTAINING PROTEIN"/>
    <property type="match status" value="1"/>
</dbReference>
<organism evidence="2 3">
    <name type="scientific">Rotaria sordida</name>
    <dbReference type="NCBI Taxonomy" id="392033"/>
    <lineage>
        <taxon>Eukaryota</taxon>
        <taxon>Metazoa</taxon>
        <taxon>Spiralia</taxon>
        <taxon>Gnathifera</taxon>
        <taxon>Rotifera</taxon>
        <taxon>Eurotatoria</taxon>
        <taxon>Bdelloidea</taxon>
        <taxon>Philodinida</taxon>
        <taxon>Philodinidae</taxon>
        <taxon>Rotaria</taxon>
    </lineage>
</organism>
<dbReference type="InterPro" id="IPR016187">
    <property type="entry name" value="CTDL_fold"/>
</dbReference>
<evidence type="ECO:0000313" key="3">
    <source>
        <dbReference type="Proteomes" id="UP000663889"/>
    </source>
</evidence>